<gene>
    <name evidence="1" type="ORF">CEV31_2774</name>
</gene>
<keyword evidence="2" id="KW-1185">Reference proteome</keyword>
<organism evidence="1 2">
    <name type="scientific">Brucella thiophenivorans</name>
    <dbReference type="NCBI Taxonomy" id="571255"/>
    <lineage>
        <taxon>Bacteria</taxon>
        <taxon>Pseudomonadati</taxon>
        <taxon>Pseudomonadota</taxon>
        <taxon>Alphaproteobacteria</taxon>
        <taxon>Hyphomicrobiales</taxon>
        <taxon>Brucellaceae</taxon>
        <taxon>Brucella/Ochrobactrum group</taxon>
        <taxon>Brucella</taxon>
    </lineage>
</organism>
<comment type="caution">
    <text evidence="1">The sequence shown here is derived from an EMBL/GenBank/DDBJ whole genome shotgun (WGS) entry which is preliminary data.</text>
</comment>
<name>A0A256FLB1_9HYPH</name>
<proteinExistence type="predicted"/>
<sequence length="41" mass="4854">MMPFSLRHGRITQHPARRQSFSHFFDLTNQPCDFDFSLGID</sequence>
<evidence type="ECO:0000313" key="2">
    <source>
        <dbReference type="Proteomes" id="UP000215590"/>
    </source>
</evidence>
<dbReference type="AlphaFoldDB" id="A0A256FLB1"/>
<protein>
    <submittedName>
        <fullName evidence="1">Uncharacterized protein</fullName>
    </submittedName>
</protein>
<dbReference type="EMBL" id="NNRJ01000050">
    <property type="protein sequence ID" value="OYR15637.1"/>
    <property type="molecule type" value="Genomic_DNA"/>
</dbReference>
<dbReference type="Proteomes" id="UP000215590">
    <property type="component" value="Unassembled WGS sequence"/>
</dbReference>
<accession>A0A256FLB1</accession>
<evidence type="ECO:0000313" key="1">
    <source>
        <dbReference type="EMBL" id="OYR15637.1"/>
    </source>
</evidence>
<reference evidence="1 2" key="1">
    <citation type="submission" date="2017-07" db="EMBL/GenBank/DDBJ databases">
        <title>Phylogenetic study on the rhizospheric bacterium Ochrobactrum sp. A44.</title>
        <authorList>
            <person name="Krzyzanowska D.M."/>
            <person name="Ossowicki A."/>
            <person name="Rajewska M."/>
            <person name="Maciag T."/>
            <person name="Kaczynski Z."/>
            <person name="Czerwicka M."/>
            <person name="Jafra S."/>
        </authorList>
    </citation>
    <scope>NUCLEOTIDE SEQUENCE [LARGE SCALE GENOMIC DNA]</scope>
    <source>
        <strain evidence="1 2">DSM 7216</strain>
    </source>
</reference>